<dbReference type="Gene3D" id="3.30.1490.20">
    <property type="entry name" value="ATP-grasp fold, A domain"/>
    <property type="match status" value="1"/>
</dbReference>
<accession>A0ABS5DSC8</accession>
<keyword evidence="10" id="KW-0418">Kinase</keyword>
<dbReference type="Pfam" id="PF01326">
    <property type="entry name" value="PPDK_N"/>
    <property type="match status" value="1"/>
</dbReference>
<evidence type="ECO:0000256" key="3">
    <source>
        <dbReference type="ARBA" id="ARBA00004742"/>
    </source>
</evidence>
<comment type="pathway">
    <text evidence="3">Carbohydrate biosynthesis; gluconeogenesis.</text>
</comment>
<keyword evidence="8" id="KW-0479">Metal-binding</keyword>
<dbReference type="Proteomes" id="UP000672097">
    <property type="component" value="Unassembled WGS sequence"/>
</dbReference>
<keyword evidence="7" id="KW-0808">Transferase</keyword>
<dbReference type="EMBL" id="JAGQDG010000001">
    <property type="protein sequence ID" value="MBQ0934005.1"/>
    <property type="molecule type" value="Genomic_DNA"/>
</dbReference>
<evidence type="ECO:0000256" key="13">
    <source>
        <dbReference type="ARBA" id="ARBA00033470"/>
    </source>
</evidence>
<evidence type="ECO:0000256" key="1">
    <source>
        <dbReference type="ARBA" id="ARBA00001946"/>
    </source>
</evidence>
<evidence type="ECO:0000256" key="7">
    <source>
        <dbReference type="ARBA" id="ARBA00022679"/>
    </source>
</evidence>
<dbReference type="InterPro" id="IPR013815">
    <property type="entry name" value="ATP_grasp_subdomain_1"/>
</dbReference>
<proteinExistence type="inferred from homology"/>
<evidence type="ECO:0000259" key="15">
    <source>
        <dbReference type="Pfam" id="PF01326"/>
    </source>
</evidence>
<sequence>MALPGRPVRAPRADALPGWVFRLGSRAEFDQMARVYDAGTPLALPHLIFAIDRGQADKVYFIHSRRFQFHEQFLKARDHVSEFARASLNDNYRSPQRRYLFGTLAWRAQAKAWAYEFWEGDQLTPELLALANKRLGEQFFAPLVFKPNSAAQEAVGQGLKLALLTQAEVISQQGFLPLNLGQAVGRLRVLAPGQPLDDLEPDDIALLQEVPLSLPPVAGVLTTRPSTTLSHVNLLAKGWGIPNAYVREVADWLALDGQWVQLSVQRTGVTLRPSTAEARTAVRRPGAPKVWPQPDLKRTALLPLGEMRAVDRQRCGSKAANLGELTHAYKRGALRGVAPVPDGFCIPFADFAAFMAQPEAQQALRAAQAEPGFAQSRQVRARALAQLREALVALPLPDGLAARWQATWQRQLAGDGVFVRSSSNSEDLPGFSGAGLYTTVPNVKQADALPLAVKTVWASVFNAEAWEARRWHGVPHDKVVMGVLVQRAIDARASGVMLTVNPFDPAQSGVSYVSAKRGLGIRVVEGKRQAEQVLYVKRSNAIQVLSRSDDPVALLLDAQGGVREQAVEPGRAVLSDDLVRQLARTGEQVRSLLGHGPQDIEWATDAEGRIVLLQARPFVQGSLK</sequence>
<evidence type="ECO:0000256" key="6">
    <source>
        <dbReference type="ARBA" id="ARBA00021623"/>
    </source>
</evidence>
<evidence type="ECO:0000256" key="11">
    <source>
        <dbReference type="ARBA" id="ARBA00022840"/>
    </source>
</evidence>
<evidence type="ECO:0000313" key="16">
    <source>
        <dbReference type="EMBL" id="MBQ0934005.1"/>
    </source>
</evidence>
<name>A0ABS5DSC8_9BURK</name>
<evidence type="ECO:0000256" key="12">
    <source>
        <dbReference type="ARBA" id="ARBA00022842"/>
    </source>
</evidence>
<reference evidence="16 17" key="1">
    <citation type="submission" date="2021-04" db="EMBL/GenBank/DDBJ databases">
        <title>The genome sequence of type strain Ideonella paludis KCTC 32238.</title>
        <authorList>
            <person name="Liu Y."/>
        </authorList>
    </citation>
    <scope>NUCLEOTIDE SEQUENCE [LARGE SCALE GENOMIC DNA]</scope>
    <source>
        <strain evidence="16 17">KCTC 32238</strain>
    </source>
</reference>
<gene>
    <name evidence="16" type="ORF">KAK11_01605</name>
</gene>
<organism evidence="16 17">
    <name type="scientific">Ideonella paludis</name>
    <dbReference type="NCBI Taxonomy" id="1233411"/>
    <lineage>
        <taxon>Bacteria</taxon>
        <taxon>Pseudomonadati</taxon>
        <taxon>Pseudomonadota</taxon>
        <taxon>Betaproteobacteria</taxon>
        <taxon>Burkholderiales</taxon>
        <taxon>Sphaerotilaceae</taxon>
        <taxon>Ideonella</taxon>
    </lineage>
</organism>
<keyword evidence="16" id="KW-0670">Pyruvate</keyword>
<dbReference type="PANTHER" id="PTHR43030:SF1">
    <property type="entry name" value="PHOSPHOENOLPYRUVATE SYNTHASE"/>
    <property type="match status" value="1"/>
</dbReference>
<comment type="cofactor">
    <cofactor evidence="1">
        <name>Mg(2+)</name>
        <dbReference type="ChEBI" id="CHEBI:18420"/>
    </cofactor>
</comment>
<dbReference type="Gene3D" id="3.30.470.20">
    <property type="entry name" value="ATP-grasp fold, B domain"/>
    <property type="match status" value="1"/>
</dbReference>
<dbReference type="InterPro" id="IPR006319">
    <property type="entry name" value="PEP_synth"/>
</dbReference>
<protein>
    <recommendedName>
        <fullName evidence="6">Phosphoenolpyruvate synthase</fullName>
        <ecNumber evidence="5">2.7.9.2</ecNumber>
    </recommendedName>
    <alternativeName>
        <fullName evidence="13">Pyruvate, water dikinase</fullName>
    </alternativeName>
</protein>
<evidence type="ECO:0000256" key="2">
    <source>
        <dbReference type="ARBA" id="ARBA00002988"/>
    </source>
</evidence>
<comment type="similarity">
    <text evidence="4">Belongs to the PEP-utilizing enzyme family.</text>
</comment>
<keyword evidence="12" id="KW-0460">Magnesium</keyword>
<evidence type="ECO:0000256" key="14">
    <source>
        <dbReference type="ARBA" id="ARBA00047700"/>
    </source>
</evidence>
<evidence type="ECO:0000313" key="17">
    <source>
        <dbReference type="Proteomes" id="UP000672097"/>
    </source>
</evidence>
<comment type="function">
    <text evidence="2">Catalyzes the phosphorylation of pyruvate to phosphoenolpyruvate.</text>
</comment>
<feature type="domain" description="Pyruvate phosphate dikinase AMP/ATP-binding" evidence="15">
    <location>
        <begin position="314"/>
        <end position="618"/>
    </location>
</feature>
<evidence type="ECO:0000256" key="10">
    <source>
        <dbReference type="ARBA" id="ARBA00022777"/>
    </source>
</evidence>
<comment type="catalytic activity">
    <reaction evidence="14">
        <text>pyruvate + ATP + H2O = phosphoenolpyruvate + AMP + phosphate + 2 H(+)</text>
        <dbReference type="Rhea" id="RHEA:11364"/>
        <dbReference type="ChEBI" id="CHEBI:15361"/>
        <dbReference type="ChEBI" id="CHEBI:15377"/>
        <dbReference type="ChEBI" id="CHEBI:15378"/>
        <dbReference type="ChEBI" id="CHEBI:30616"/>
        <dbReference type="ChEBI" id="CHEBI:43474"/>
        <dbReference type="ChEBI" id="CHEBI:58702"/>
        <dbReference type="ChEBI" id="CHEBI:456215"/>
        <dbReference type="EC" id="2.7.9.2"/>
    </reaction>
</comment>
<evidence type="ECO:0000256" key="8">
    <source>
        <dbReference type="ARBA" id="ARBA00022723"/>
    </source>
</evidence>
<dbReference type="PANTHER" id="PTHR43030">
    <property type="entry name" value="PHOSPHOENOLPYRUVATE SYNTHASE"/>
    <property type="match status" value="1"/>
</dbReference>
<dbReference type="SUPFAM" id="SSF56059">
    <property type="entry name" value="Glutathione synthetase ATP-binding domain-like"/>
    <property type="match status" value="1"/>
</dbReference>
<dbReference type="EC" id="2.7.9.2" evidence="5"/>
<evidence type="ECO:0000256" key="5">
    <source>
        <dbReference type="ARBA" id="ARBA00011996"/>
    </source>
</evidence>
<comment type="caution">
    <text evidence="16">The sequence shown here is derived from an EMBL/GenBank/DDBJ whole genome shotgun (WGS) entry which is preliminary data.</text>
</comment>
<keyword evidence="17" id="KW-1185">Reference proteome</keyword>
<keyword evidence="11" id="KW-0067">ATP-binding</keyword>
<evidence type="ECO:0000256" key="9">
    <source>
        <dbReference type="ARBA" id="ARBA00022741"/>
    </source>
</evidence>
<evidence type="ECO:0000256" key="4">
    <source>
        <dbReference type="ARBA" id="ARBA00007837"/>
    </source>
</evidence>
<keyword evidence="9" id="KW-0547">Nucleotide-binding</keyword>
<dbReference type="InterPro" id="IPR002192">
    <property type="entry name" value="PPDK_AMP/ATP-bd"/>
</dbReference>